<accession>A0AAD7LBG4</accession>
<protein>
    <submittedName>
        <fullName evidence="2">FBD-like protein</fullName>
    </submittedName>
</protein>
<dbReference type="EMBL" id="JARAOO010000010">
    <property type="protein sequence ID" value="KAJ7954647.1"/>
    <property type="molecule type" value="Genomic_DNA"/>
</dbReference>
<comment type="caution">
    <text evidence="2">The sequence shown here is derived from an EMBL/GenBank/DDBJ whole genome shotgun (WGS) entry which is preliminary data.</text>
</comment>
<evidence type="ECO:0000313" key="3">
    <source>
        <dbReference type="Proteomes" id="UP001163823"/>
    </source>
</evidence>
<dbReference type="KEGG" id="qsa:O6P43_026200"/>
<proteinExistence type="predicted"/>
<gene>
    <name evidence="2" type="ORF">O6P43_026200</name>
</gene>
<dbReference type="InterPro" id="IPR055357">
    <property type="entry name" value="LRR_At1g61320_AtMIF1"/>
</dbReference>
<name>A0AAD7LBG4_QUISA</name>
<dbReference type="Pfam" id="PF23622">
    <property type="entry name" value="LRR_At1g61320_AtMIF1"/>
    <property type="match status" value="1"/>
</dbReference>
<evidence type="ECO:0000259" key="1">
    <source>
        <dbReference type="Pfam" id="PF23622"/>
    </source>
</evidence>
<keyword evidence="3" id="KW-1185">Reference proteome</keyword>
<organism evidence="2 3">
    <name type="scientific">Quillaja saponaria</name>
    <name type="common">Soap bark tree</name>
    <dbReference type="NCBI Taxonomy" id="32244"/>
    <lineage>
        <taxon>Eukaryota</taxon>
        <taxon>Viridiplantae</taxon>
        <taxon>Streptophyta</taxon>
        <taxon>Embryophyta</taxon>
        <taxon>Tracheophyta</taxon>
        <taxon>Spermatophyta</taxon>
        <taxon>Magnoliopsida</taxon>
        <taxon>eudicotyledons</taxon>
        <taxon>Gunneridae</taxon>
        <taxon>Pentapetalae</taxon>
        <taxon>rosids</taxon>
        <taxon>fabids</taxon>
        <taxon>Fabales</taxon>
        <taxon>Quillajaceae</taxon>
        <taxon>Quillaja</taxon>
    </lineage>
</organism>
<reference evidence="2" key="1">
    <citation type="journal article" date="2023" name="Science">
        <title>Elucidation of the pathway for biosynthesis of saponin adjuvants from the soapbark tree.</title>
        <authorList>
            <person name="Reed J."/>
            <person name="Orme A."/>
            <person name="El-Demerdash A."/>
            <person name="Owen C."/>
            <person name="Martin L.B.B."/>
            <person name="Misra R.C."/>
            <person name="Kikuchi S."/>
            <person name="Rejzek M."/>
            <person name="Martin A.C."/>
            <person name="Harkess A."/>
            <person name="Leebens-Mack J."/>
            <person name="Louveau T."/>
            <person name="Stephenson M.J."/>
            <person name="Osbourn A."/>
        </authorList>
    </citation>
    <scope>NUCLEOTIDE SEQUENCE</scope>
    <source>
        <strain evidence="2">S10</strain>
    </source>
</reference>
<dbReference type="Proteomes" id="UP001163823">
    <property type="component" value="Chromosome 10"/>
</dbReference>
<feature type="domain" description="At1g61320/AtMIF1 LRR" evidence="1">
    <location>
        <begin position="2"/>
        <end position="59"/>
    </location>
</feature>
<sequence>MLAVVNAMSLVCLKVSGSLVKLKRLTIMHCRNLKHIEISASNPEMFNYVGPSTSISFNHVPRFVWELQKFLNSPAQL</sequence>
<evidence type="ECO:0000313" key="2">
    <source>
        <dbReference type="EMBL" id="KAJ7954647.1"/>
    </source>
</evidence>
<dbReference type="AlphaFoldDB" id="A0AAD7LBG4"/>